<gene>
    <name evidence="1" type="ORF">FHX72_000865</name>
</gene>
<dbReference type="Proteomes" id="UP000545286">
    <property type="component" value="Unassembled WGS sequence"/>
</dbReference>
<sequence length="496" mass="52256">MPSATPESRQSSPTTVQCYGSSSIDYLCGGGHLGTYLPGWNVRNYGVGSIGPVAIGTIAGVYQTSLSKTILVPGSGSVNLGDVVGLPMDSRYLGRITFDVEIGGIRGKITHFPDLADASLHWKFTRSGSGSPLWVAAGTRINSLETPLPGSSSVLWIGANGIEDTARVKEVIAKVVEAHTAVGAKAYVIQLPPRWDYSNPLNNNRNQVNAWIRQTYGERAIPLSDYLLNGALTDAGRVPTAADYGSMGVGLMPKSFWMAPDDSTHMNPLGMTTAGRYLSRWVKDGYTYSEAVKRFDVNSTANVRVSGTSVTVSGHAFDLSDMYTTIPVGITVDGKWHATSADRASSNLHAYGIPGAHGYSMTFELSLGDHFICTVGVGFGAGNNSLPPCQTVTVVKQAAPLGQMALADASGRVKVFYGWALAPSTPSRSISVAILIDGSWHHAVSADLPSPGLGVAGKHGFWAAASLSPGRHSACAVAIESASNMTNLGCQEFTIR</sequence>
<accession>A0A7W4ULU1</accession>
<evidence type="ECO:0000313" key="2">
    <source>
        <dbReference type="Proteomes" id="UP000545286"/>
    </source>
</evidence>
<proteinExistence type="predicted"/>
<dbReference type="AlphaFoldDB" id="A0A7W4ULU1"/>
<dbReference type="RefSeq" id="WP_183623161.1">
    <property type="nucleotide sequence ID" value="NZ_JACHWJ010000001.1"/>
</dbReference>
<organism evidence="1 2">
    <name type="scientific">Pseudoclavibacter helvolus</name>
    <dbReference type="NCBI Taxonomy" id="255205"/>
    <lineage>
        <taxon>Bacteria</taxon>
        <taxon>Bacillati</taxon>
        <taxon>Actinomycetota</taxon>
        <taxon>Actinomycetes</taxon>
        <taxon>Micrococcales</taxon>
        <taxon>Microbacteriaceae</taxon>
        <taxon>Pseudoclavibacter</taxon>
    </lineage>
</organism>
<dbReference type="Gene3D" id="3.40.50.1110">
    <property type="entry name" value="SGNH hydrolase"/>
    <property type="match status" value="1"/>
</dbReference>
<keyword evidence="2" id="KW-1185">Reference proteome</keyword>
<protein>
    <submittedName>
        <fullName evidence="1">Uncharacterized protein</fullName>
    </submittedName>
</protein>
<dbReference type="EMBL" id="JACHWJ010000001">
    <property type="protein sequence ID" value="MBB2956753.1"/>
    <property type="molecule type" value="Genomic_DNA"/>
</dbReference>
<reference evidence="1 2" key="1">
    <citation type="submission" date="2020-08" db="EMBL/GenBank/DDBJ databases">
        <title>Sequencing the genomes of 1000 actinobacteria strains.</title>
        <authorList>
            <person name="Klenk H.-P."/>
        </authorList>
    </citation>
    <scope>NUCLEOTIDE SEQUENCE [LARGE SCALE GENOMIC DNA]</scope>
    <source>
        <strain evidence="1 2">DSM 20419</strain>
    </source>
</reference>
<dbReference type="InterPro" id="IPR036514">
    <property type="entry name" value="SGNH_hydro_sf"/>
</dbReference>
<name>A0A7W4ULU1_9MICO</name>
<evidence type="ECO:0000313" key="1">
    <source>
        <dbReference type="EMBL" id="MBB2956753.1"/>
    </source>
</evidence>
<dbReference type="SUPFAM" id="SSF52266">
    <property type="entry name" value="SGNH hydrolase"/>
    <property type="match status" value="1"/>
</dbReference>
<comment type="caution">
    <text evidence="1">The sequence shown here is derived from an EMBL/GenBank/DDBJ whole genome shotgun (WGS) entry which is preliminary data.</text>
</comment>